<evidence type="ECO:0000256" key="3">
    <source>
        <dbReference type="ARBA" id="ARBA00010883"/>
    </source>
</evidence>
<evidence type="ECO:0000256" key="2">
    <source>
        <dbReference type="ARBA" id="ARBA00004496"/>
    </source>
</evidence>
<sequence length="464" mass="53227">MEAGYNNVSWEAAENSPKLSSSPSFSNQSSLKNTSLPTSALDLPPPSSLPSPLNDDPFFASKLNLSLQEDLPQLDSSISDFDIQIVISEPRKEGEGSSYPYISFLVSTTKLKRRRRYKDFAWLHDNLASVYTSVAVPCLPPKSRLEYISGNRFNPDFVSRRREGLERFIYRIATHPVLKKTPYFHTFIEAKDWSSQYEEKTKKDIPAFDGISDTILNSFSKIKNRDPQFTLMGEAISRIEENVMRALKVTQNIIKNQQDLEKYYKDFSSGWNDLAQIETDLTSILVSVSNSLALHAAALKSLSDKIEKFFAMELEEHLSYCHVFKNLLKTRDSKQIEYEELLEYYKTTDLEKDRLINYQSATGVSLVTNFIKGKVRDLRGIDPGVSRQQRIATLKKRCAELNDAADSAKTEMLRFNKDVIIEYEIFNLIKDNDLKRCLQELSCIHIEYFEKLLPTLENIKLDNP</sequence>
<dbReference type="PROSITE" id="PS50195">
    <property type="entry name" value="PX"/>
    <property type="match status" value="1"/>
</dbReference>
<proteinExistence type="inferred from homology"/>
<dbReference type="GO" id="GO:0061709">
    <property type="term" value="P:reticulophagy"/>
    <property type="evidence" value="ECO:0007669"/>
    <property type="project" value="TreeGrafter"/>
</dbReference>
<feature type="region of interest" description="Disordered" evidence="10">
    <location>
        <begin position="1"/>
        <end position="48"/>
    </location>
</feature>
<dbReference type="Proteomes" id="UP000245383">
    <property type="component" value="Unassembled WGS sequence"/>
</dbReference>
<reference evidence="12 13" key="1">
    <citation type="journal article" date="2018" name="MBio">
        <title>Comparative Genomics Reveals the Core Gene Toolbox for the Fungus-Insect Symbiosis.</title>
        <authorList>
            <person name="Wang Y."/>
            <person name="Stata M."/>
            <person name="Wang W."/>
            <person name="Stajich J.E."/>
            <person name="White M.M."/>
            <person name="Moncalvo J.M."/>
        </authorList>
    </citation>
    <scope>NUCLEOTIDE SEQUENCE [LARGE SCALE GENOMIC DNA]</scope>
    <source>
        <strain evidence="12 13">SWE-8-4</strain>
    </source>
</reference>
<dbReference type="InterPro" id="IPR036871">
    <property type="entry name" value="PX_dom_sf"/>
</dbReference>
<evidence type="ECO:0000256" key="1">
    <source>
        <dbReference type="ARBA" id="ARBA00004184"/>
    </source>
</evidence>
<evidence type="ECO:0000256" key="7">
    <source>
        <dbReference type="ARBA" id="ARBA00023136"/>
    </source>
</evidence>
<dbReference type="PANTHER" id="PTHR45949">
    <property type="entry name" value="SORTING NEXIN-4"/>
    <property type="match status" value="1"/>
</dbReference>
<dbReference type="GO" id="GO:0000422">
    <property type="term" value="P:autophagy of mitochondrion"/>
    <property type="evidence" value="ECO:0007669"/>
    <property type="project" value="TreeGrafter"/>
</dbReference>
<evidence type="ECO:0000259" key="11">
    <source>
        <dbReference type="PROSITE" id="PS50195"/>
    </source>
</evidence>
<dbReference type="InterPro" id="IPR027267">
    <property type="entry name" value="AH/BAR_dom_sf"/>
</dbReference>
<protein>
    <recommendedName>
        <fullName evidence="8">Sorting nexin-4</fullName>
    </recommendedName>
    <alternativeName>
        <fullName evidence="9">Autophagy-related protein 24</fullName>
    </alternativeName>
</protein>
<dbReference type="STRING" id="133385.A0A2T9YD21"/>
<gene>
    <name evidence="12" type="ORF">BB561_004972</name>
</gene>
<dbReference type="GO" id="GO:0000407">
    <property type="term" value="C:phagophore assembly site"/>
    <property type="evidence" value="ECO:0007669"/>
    <property type="project" value="TreeGrafter"/>
</dbReference>
<dbReference type="InterPro" id="IPR001683">
    <property type="entry name" value="PX_dom"/>
</dbReference>
<dbReference type="GO" id="GO:0015031">
    <property type="term" value="P:protein transport"/>
    <property type="evidence" value="ECO:0007669"/>
    <property type="project" value="TreeGrafter"/>
</dbReference>
<feature type="compositionally biased region" description="Low complexity" evidence="10">
    <location>
        <begin position="15"/>
        <end position="42"/>
    </location>
</feature>
<keyword evidence="7" id="KW-0472">Membrane</keyword>
<accession>A0A2T9YD21</accession>
<evidence type="ECO:0000313" key="12">
    <source>
        <dbReference type="EMBL" id="PVU90195.1"/>
    </source>
</evidence>
<organism evidence="12 13">
    <name type="scientific">Smittium simulii</name>
    <dbReference type="NCBI Taxonomy" id="133385"/>
    <lineage>
        <taxon>Eukaryota</taxon>
        <taxon>Fungi</taxon>
        <taxon>Fungi incertae sedis</taxon>
        <taxon>Zoopagomycota</taxon>
        <taxon>Kickxellomycotina</taxon>
        <taxon>Harpellomycetes</taxon>
        <taxon>Harpellales</taxon>
        <taxon>Legeriomycetaceae</taxon>
        <taxon>Smittium</taxon>
    </lineage>
</organism>
<dbReference type="PANTHER" id="PTHR45949:SF2">
    <property type="entry name" value="SORTING NEXIN-4"/>
    <property type="match status" value="1"/>
</dbReference>
<dbReference type="SUPFAM" id="SSF103657">
    <property type="entry name" value="BAR/IMD domain-like"/>
    <property type="match status" value="1"/>
</dbReference>
<evidence type="ECO:0000256" key="5">
    <source>
        <dbReference type="ARBA" id="ARBA00022490"/>
    </source>
</evidence>
<dbReference type="GO" id="GO:0034727">
    <property type="term" value="P:piecemeal microautophagy of the nucleus"/>
    <property type="evidence" value="ECO:0007669"/>
    <property type="project" value="TreeGrafter"/>
</dbReference>
<keyword evidence="4" id="KW-0813">Transport</keyword>
<name>A0A2T9YD21_9FUNG</name>
<evidence type="ECO:0000256" key="9">
    <source>
        <dbReference type="ARBA" id="ARBA00041273"/>
    </source>
</evidence>
<dbReference type="SUPFAM" id="SSF64268">
    <property type="entry name" value="PX domain"/>
    <property type="match status" value="1"/>
</dbReference>
<evidence type="ECO:0000313" key="13">
    <source>
        <dbReference type="Proteomes" id="UP000245383"/>
    </source>
</evidence>
<comment type="subcellular location">
    <subcellularLocation>
        <location evidence="2">Cytoplasm</location>
    </subcellularLocation>
    <subcellularLocation>
        <location evidence="1">Endomembrane system</location>
        <topology evidence="1">Peripheral membrane protein</topology>
    </subcellularLocation>
</comment>
<dbReference type="OrthoDB" id="205639at2759"/>
<dbReference type="EMBL" id="MBFR01000269">
    <property type="protein sequence ID" value="PVU90195.1"/>
    <property type="molecule type" value="Genomic_DNA"/>
</dbReference>
<feature type="domain" description="PX" evidence="11">
    <location>
        <begin position="79"/>
        <end position="195"/>
    </location>
</feature>
<dbReference type="Gene3D" id="1.20.1270.60">
    <property type="entry name" value="Arfaptin homology (AH) domain/BAR domain"/>
    <property type="match status" value="1"/>
</dbReference>
<dbReference type="AlphaFoldDB" id="A0A2T9YD21"/>
<dbReference type="GO" id="GO:0035091">
    <property type="term" value="F:phosphatidylinositol binding"/>
    <property type="evidence" value="ECO:0007669"/>
    <property type="project" value="InterPro"/>
</dbReference>
<keyword evidence="13" id="KW-1185">Reference proteome</keyword>
<dbReference type="GO" id="GO:0032456">
    <property type="term" value="P:endocytic recycling"/>
    <property type="evidence" value="ECO:0007669"/>
    <property type="project" value="TreeGrafter"/>
</dbReference>
<keyword evidence="5" id="KW-0963">Cytoplasm</keyword>
<dbReference type="Gene3D" id="3.30.1520.10">
    <property type="entry name" value="Phox-like domain"/>
    <property type="match status" value="1"/>
</dbReference>
<dbReference type="GO" id="GO:0005769">
    <property type="term" value="C:early endosome"/>
    <property type="evidence" value="ECO:0007669"/>
    <property type="project" value="TreeGrafter"/>
</dbReference>
<comment type="similarity">
    <text evidence="3">Belongs to the sorting nexin family.</text>
</comment>
<evidence type="ECO:0000256" key="8">
    <source>
        <dbReference type="ARBA" id="ARBA00040748"/>
    </source>
</evidence>
<evidence type="ECO:0000256" key="6">
    <source>
        <dbReference type="ARBA" id="ARBA00023121"/>
    </source>
</evidence>
<evidence type="ECO:0000256" key="10">
    <source>
        <dbReference type="SAM" id="MobiDB-lite"/>
    </source>
</evidence>
<evidence type="ECO:0000256" key="4">
    <source>
        <dbReference type="ARBA" id="ARBA00022448"/>
    </source>
</evidence>
<comment type="caution">
    <text evidence="12">The sequence shown here is derived from an EMBL/GenBank/DDBJ whole genome shotgun (WGS) entry which is preliminary data.</text>
</comment>
<dbReference type="SMART" id="SM00312">
    <property type="entry name" value="PX"/>
    <property type="match status" value="1"/>
</dbReference>
<dbReference type="Pfam" id="PF00787">
    <property type="entry name" value="PX"/>
    <property type="match status" value="1"/>
</dbReference>
<keyword evidence="6" id="KW-0446">Lipid-binding</keyword>